<evidence type="ECO:0008006" key="3">
    <source>
        <dbReference type="Google" id="ProtNLM"/>
    </source>
</evidence>
<dbReference type="EMBL" id="JASCZI010093156">
    <property type="protein sequence ID" value="MED6153125.1"/>
    <property type="molecule type" value="Genomic_DNA"/>
</dbReference>
<accession>A0ABU6TY45</accession>
<proteinExistence type="predicted"/>
<name>A0ABU6TY45_9FABA</name>
<evidence type="ECO:0000313" key="2">
    <source>
        <dbReference type="Proteomes" id="UP001341840"/>
    </source>
</evidence>
<feature type="non-terminal residue" evidence="1">
    <location>
        <position position="1"/>
    </location>
</feature>
<organism evidence="1 2">
    <name type="scientific">Stylosanthes scabra</name>
    <dbReference type="NCBI Taxonomy" id="79078"/>
    <lineage>
        <taxon>Eukaryota</taxon>
        <taxon>Viridiplantae</taxon>
        <taxon>Streptophyta</taxon>
        <taxon>Embryophyta</taxon>
        <taxon>Tracheophyta</taxon>
        <taxon>Spermatophyta</taxon>
        <taxon>Magnoliopsida</taxon>
        <taxon>eudicotyledons</taxon>
        <taxon>Gunneridae</taxon>
        <taxon>Pentapetalae</taxon>
        <taxon>rosids</taxon>
        <taxon>fabids</taxon>
        <taxon>Fabales</taxon>
        <taxon>Fabaceae</taxon>
        <taxon>Papilionoideae</taxon>
        <taxon>50 kb inversion clade</taxon>
        <taxon>dalbergioids sensu lato</taxon>
        <taxon>Dalbergieae</taxon>
        <taxon>Pterocarpus clade</taxon>
        <taxon>Stylosanthes</taxon>
    </lineage>
</organism>
<evidence type="ECO:0000313" key="1">
    <source>
        <dbReference type="EMBL" id="MED6153125.1"/>
    </source>
</evidence>
<dbReference type="Proteomes" id="UP001341840">
    <property type="component" value="Unassembled WGS sequence"/>
</dbReference>
<comment type="caution">
    <text evidence="1">The sequence shown here is derived from an EMBL/GenBank/DDBJ whole genome shotgun (WGS) entry which is preliminary data.</text>
</comment>
<protein>
    <recommendedName>
        <fullName evidence="3">Ribosomal protein L2</fullName>
    </recommendedName>
</protein>
<gene>
    <name evidence="1" type="ORF">PIB30_098554</name>
</gene>
<keyword evidence="2" id="KW-1185">Reference proteome</keyword>
<reference evidence="1 2" key="1">
    <citation type="journal article" date="2023" name="Plants (Basel)">
        <title>Bridging the Gap: Combining Genomics and Transcriptomics Approaches to Understand Stylosanthes scabra, an Orphan Legume from the Brazilian Caatinga.</title>
        <authorList>
            <person name="Ferreira-Neto J.R.C."/>
            <person name="da Silva M.D."/>
            <person name="Binneck E."/>
            <person name="de Melo N.F."/>
            <person name="da Silva R.H."/>
            <person name="de Melo A.L.T.M."/>
            <person name="Pandolfi V."/>
            <person name="Bustamante F.O."/>
            <person name="Brasileiro-Vidal A.C."/>
            <person name="Benko-Iseppon A.M."/>
        </authorList>
    </citation>
    <scope>NUCLEOTIDE SEQUENCE [LARGE SCALE GENOMIC DNA]</scope>
    <source>
        <tissue evidence="1">Leaves</tissue>
    </source>
</reference>
<sequence>KWRTRGHEFPKARPVKHPNYLSKAWGTHRFYGQNPAYRPTRLHSNKSHCVTTNLPFEGLGGFSRAFWAKALLRKLAKLASELYEFGALFWISPESSNPILLRSKHFCNIALRAKNGPKPNKRQMSNPSQLLQLKRSILIGFPSSRLTRNLKAKGQGL</sequence>